<dbReference type="RefSeq" id="WP_341877345.1">
    <property type="nucleotide sequence ID" value="NZ_CP121687.1"/>
</dbReference>
<evidence type="ECO:0000313" key="3">
    <source>
        <dbReference type="Proteomes" id="UP001486565"/>
    </source>
</evidence>
<dbReference type="EMBL" id="CP121687">
    <property type="protein sequence ID" value="WZL70382.1"/>
    <property type="molecule type" value="Genomic_DNA"/>
</dbReference>
<gene>
    <name evidence="2" type="ORF">QBE51_02290</name>
</gene>
<organism evidence="2 3">
    <name type="scientific">Defluviitalea saccharophila</name>
    <dbReference type="NCBI Taxonomy" id="879970"/>
    <lineage>
        <taxon>Bacteria</taxon>
        <taxon>Bacillati</taxon>
        <taxon>Bacillota</taxon>
        <taxon>Clostridia</taxon>
        <taxon>Lachnospirales</taxon>
        <taxon>Defluviitaleaceae</taxon>
        <taxon>Defluviitalea</taxon>
    </lineage>
</organism>
<proteinExistence type="predicted"/>
<feature type="transmembrane region" description="Helical" evidence="1">
    <location>
        <begin position="28"/>
        <end position="45"/>
    </location>
</feature>
<accession>A0ABZ2Y8U2</accession>
<protein>
    <submittedName>
        <fullName evidence="2">Uncharacterized protein</fullName>
    </submittedName>
</protein>
<keyword evidence="1" id="KW-1133">Transmembrane helix</keyword>
<evidence type="ECO:0000313" key="2">
    <source>
        <dbReference type="EMBL" id="WZL70382.1"/>
    </source>
</evidence>
<evidence type="ECO:0000256" key="1">
    <source>
        <dbReference type="SAM" id="Phobius"/>
    </source>
</evidence>
<sequence>MKKRVLGLTLLAMGIGMLLVFLLPGTVFIIVSALILILMGYLFILKY</sequence>
<dbReference type="Proteomes" id="UP001486565">
    <property type="component" value="Chromosome"/>
</dbReference>
<keyword evidence="3" id="KW-1185">Reference proteome</keyword>
<name>A0ABZ2Y8U2_9FIRM</name>
<keyword evidence="1" id="KW-0812">Transmembrane</keyword>
<reference evidence="2 3" key="1">
    <citation type="submission" date="2023-03" db="EMBL/GenBank/DDBJ databases">
        <title>Novel Species.</title>
        <authorList>
            <person name="Ma S."/>
        </authorList>
    </citation>
    <scope>NUCLEOTIDE SEQUENCE [LARGE SCALE GENOMIC DNA]</scope>
    <source>
        <strain evidence="2 3">LIND6LT2</strain>
    </source>
</reference>
<keyword evidence="1" id="KW-0472">Membrane</keyword>
<feature type="transmembrane region" description="Helical" evidence="1">
    <location>
        <begin position="5"/>
        <end position="22"/>
    </location>
</feature>